<keyword evidence="4" id="KW-1185">Reference proteome</keyword>
<keyword evidence="2" id="KW-0812">Transmembrane</keyword>
<evidence type="ECO:0000256" key="1">
    <source>
        <dbReference type="SAM" id="MobiDB-lite"/>
    </source>
</evidence>
<dbReference type="EMBL" id="BMGP01000006">
    <property type="protein sequence ID" value="GGF37104.1"/>
    <property type="molecule type" value="Genomic_DNA"/>
</dbReference>
<dbReference type="Proteomes" id="UP000598775">
    <property type="component" value="Unassembled WGS sequence"/>
</dbReference>
<dbReference type="RefSeq" id="WP_188680134.1">
    <property type="nucleotide sequence ID" value="NZ_BMGP01000006.1"/>
</dbReference>
<feature type="region of interest" description="Disordered" evidence="1">
    <location>
        <begin position="74"/>
        <end position="98"/>
    </location>
</feature>
<evidence type="ECO:0000313" key="3">
    <source>
        <dbReference type="EMBL" id="GGF37104.1"/>
    </source>
</evidence>
<name>A0A917F222_9MICO</name>
<keyword evidence="2" id="KW-0472">Membrane</keyword>
<accession>A0A917F222</accession>
<reference evidence="3 4" key="1">
    <citation type="journal article" date="2014" name="Int. J. Syst. Evol. Microbiol.">
        <title>Complete genome sequence of Corynebacterium casei LMG S-19264T (=DSM 44701T), isolated from a smear-ripened cheese.</title>
        <authorList>
            <consortium name="US DOE Joint Genome Institute (JGI-PGF)"/>
            <person name="Walter F."/>
            <person name="Albersmeier A."/>
            <person name="Kalinowski J."/>
            <person name="Ruckert C."/>
        </authorList>
    </citation>
    <scope>NUCLEOTIDE SEQUENCE [LARGE SCALE GENOMIC DNA]</scope>
    <source>
        <strain evidence="3 4">CGMCC 1.12976</strain>
    </source>
</reference>
<organism evidence="3 4">
    <name type="scientific">Subtercola lobariae</name>
    <dbReference type="NCBI Taxonomy" id="1588641"/>
    <lineage>
        <taxon>Bacteria</taxon>
        <taxon>Bacillati</taxon>
        <taxon>Actinomycetota</taxon>
        <taxon>Actinomycetes</taxon>
        <taxon>Micrococcales</taxon>
        <taxon>Microbacteriaceae</taxon>
        <taxon>Subtercola</taxon>
    </lineage>
</organism>
<sequence>MTEPARPTRKEILKPVELLVISLILGAFVGLVVLFSTRQPLLAAVFFGIAFIVSLVVTAMFTLTFKPNQAEVDELAGENEDGTPKTPPPYLGPGPKGH</sequence>
<protein>
    <submittedName>
        <fullName evidence="3">Uncharacterized protein</fullName>
    </submittedName>
</protein>
<evidence type="ECO:0000256" key="2">
    <source>
        <dbReference type="SAM" id="Phobius"/>
    </source>
</evidence>
<comment type="caution">
    <text evidence="3">The sequence shown here is derived from an EMBL/GenBank/DDBJ whole genome shotgun (WGS) entry which is preliminary data.</text>
</comment>
<dbReference type="AlphaFoldDB" id="A0A917F222"/>
<proteinExistence type="predicted"/>
<feature type="transmembrane region" description="Helical" evidence="2">
    <location>
        <begin position="12"/>
        <end position="35"/>
    </location>
</feature>
<feature type="transmembrane region" description="Helical" evidence="2">
    <location>
        <begin position="41"/>
        <end position="63"/>
    </location>
</feature>
<keyword evidence="2" id="KW-1133">Transmembrane helix</keyword>
<evidence type="ECO:0000313" key="4">
    <source>
        <dbReference type="Proteomes" id="UP000598775"/>
    </source>
</evidence>
<gene>
    <name evidence="3" type="ORF">GCM10011399_32540</name>
</gene>